<evidence type="ECO:0000313" key="2">
    <source>
        <dbReference type="Proteomes" id="UP000325577"/>
    </source>
</evidence>
<evidence type="ECO:0000313" key="1">
    <source>
        <dbReference type="EMBL" id="KAA8520742.1"/>
    </source>
</evidence>
<reference evidence="1 2" key="1">
    <citation type="submission" date="2019-09" db="EMBL/GenBank/DDBJ databases">
        <title>A chromosome-level genome assembly of the Chinese tupelo Nyssa sinensis.</title>
        <authorList>
            <person name="Yang X."/>
            <person name="Kang M."/>
            <person name="Yang Y."/>
            <person name="Xiong H."/>
            <person name="Wang M."/>
            <person name="Zhang Z."/>
            <person name="Wang Z."/>
            <person name="Wu H."/>
            <person name="Ma T."/>
            <person name="Liu J."/>
            <person name="Xi Z."/>
        </authorList>
    </citation>
    <scope>NUCLEOTIDE SEQUENCE [LARGE SCALE GENOMIC DNA]</scope>
    <source>
        <strain evidence="1">J267</strain>
        <tissue evidence="1">Leaf</tissue>
    </source>
</reference>
<organism evidence="1 2">
    <name type="scientific">Nyssa sinensis</name>
    <dbReference type="NCBI Taxonomy" id="561372"/>
    <lineage>
        <taxon>Eukaryota</taxon>
        <taxon>Viridiplantae</taxon>
        <taxon>Streptophyta</taxon>
        <taxon>Embryophyta</taxon>
        <taxon>Tracheophyta</taxon>
        <taxon>Spermatophyta</taxon>
        <taxon>Magnoliopsida</taxon>
        <taxon>eudicotyledons</taxon>
        <taxon>Gunneridae</taxon>
        <taxon>Pentapetalae</taxon>
        <taxon>asterids</taxon>
        <taxon>Cornales</taxon>
        <taxon>Nyssaceae</taxon>
        <taxon>Nyssa</taxon>
    </lineage>
</organism>
<gene>
    <name evidence="1" type="ORF">F0562_014986</name>
</gene>
<accession>A0A5J4ZTM2</accession>
<name>A0A5J4ZTM2_9ASTE</name>
<keyword evidence="2" id="KW-1185">Reference proteome</keyword>
<dbReference type="EMBL" id="CM018049">
    <property type="protein sequence ID" value="KAA8520742.1"/>
    <property type="molecule type" value="Genomic_DNA"/>
</dbReference>
<dbReference type="Proteomes" id="UP000325577">
    <property type="component" value="Linkage Group LG6"/>
</dbReference>
<proteinExistence type="predicted"/>
<protein>
    <submittedName>
        <fullName evidence="1">Uncharacterized protein</fullName>
    </submittedName>
</protein>
<dbReference type="AlphaFoldDB" id="A0A5J4ZTM2"/>
<sequence length="95" mass="11277">MRASITGDHRSQPNRPLLFPLSVFCNNRQPYQSLHYLHRTLLFPHSPLYPFLLHHNFRNLPSYTYSRACEKSLQVRQLKLHLVSFEELKKANTCI</sequence>